<evidence type="ECO:0000313" key="1">
    <source>
        <dbReference type="EMBL" id="GAH14235.1"/>
    </source>
</evidence>
<accession>X1E1C0</accession>
<dbReference type="EMBL" id="BART01032741">
    <property type="protein sequence ID" value="GAH14235.1"/>
    <property type="molecule type" value="Genomic_DNA"/>
</dbReference>
<organism evidence="1">
    <name type="scientific">marine sediment metagenome</name>
    <dbReference type="NCBI Taxonomy" id="412755"/>
    <lineage>
        <taxon>unclassified sequences</taxon>
        <taxon>metagenomes</taxon>
        <taxon>ecological metagenomes</taxon>
    </lineage>
</organism>
<sequence>MSVKGGNQPWSLSAFHNSASRAGLIAIPPETTLDGHHFTPVSTNYAQVAYSGVISRVAFRTAAIANYAQGRIRNRSKMLNWAHTRKVTDQTGQLIGREDFAPVNIPFKDGNLLEAQADNATNAQVESAIFLHGLGRVNFFSEPPIDAIPVDFTATTALVANVFSNPGLVTWSYEFDAEKTYDVVGLLGHSATGYALRLLHKSAPWNSWRPGVLSGDTNVL</sequence>
<dbReference type="AlphaFoldDB" id="X1E1C0"/>
<name>X1E1C0_9ZZZZ</name>
<reference evidence="1" key="1">
    <citation type="journal article" date="2014" name="Front. Microbiol.">
        <title>High frequency of phylogenetically diverse reductive dehalogenase-homologous genes in deep subseafloor sedimentary metagenomes.</title>
        <authorList>
            <person name="Kawai M."/>
            <person name="Futagami T."/>
            <person name="Toyoda A."/>
            <person name="Takaki Y."/>
            <person name="Nishi S."/>
            <person name="Hori S."/>
            <person name="Arai W."/>
            <person name="Tsubouchi T."/>
            <person name="Morono Y."/>
            <person name="Uchiyama I."/>
            <person name="Ito T."/>
            <person name="Fujiyama A."/>
            <person name="Inagaki F."/>
            <person name="Takami H."/>
        </authorList>
    </citation>
    <scope>NUCLEOTIDE SEQUENCE</scope>
    <source>
        <strain evidence="1">Expedition CK06-06</strain>
    </source>
</reference>
<comment type="caution">
    <text evidence="1">The sequence shown here is derived from an EMBL/GenBank/DDBJ whole genome shotgun (WGS) entry which is preliminary data.</text>
</comment>
<proteinExistence type="predicted"/>
<gene>
    <name evidence="1" type="ORF">S01H4_56497</name>
</gene>
<feature type="non-terminal residue" evidence="1">
    <location>
        <position position="220"/>
    </location>
</feature>
<protein>
    <submittedName>
        <fullName evidence="1">Uncharacterized protein</fullName>
    </submittedName>
</protein>